<feature type="region of interest" description="Disordered" evidence="1">
    <location>
        <begin position="40"/>
        <end position="77"/>
    </location>
</feature>
<dbReference type="Proteomes" id="UP001165289">
    <property type="component" value="Unassembled WGS sequence"/>
</dbReference>
<evidence type="ECO:0000256" key="1">
    <source>
        <dbReference type="SAM" id="MobiDB-lite"/>
    </source>
</evidence>
<comment type="caution">
    <text evidence="2">The sequence shown here is derived from an EMBL/GenBank/DDBJ whole genome shotgun (WGS) entry which is preliminary data.</text>
</comment>
<dbReference type="AlphaFoldDB" id="A0AAV7JCG3"/>
<dbReference type="InterPro" id="IPR020339">
    <property type="entry name" value="C20orf85-like"/>
</dbReference>
<keyword evidence="3" id="KW-1185">Reference proteome</keyword>
<dbReference type="Pfam" id="PF14945">
    <property type="entry name" value="LLC1"/>
    <property type="match status" value="1"/>
</dbReference>
<name>A0AAV7JCG3_9METZ</name>
<dbReference type="PANTHER" id="PTHR31909">
    <property type="entry name" value="CHROMOSOME 20 ORF85 FAMILY MEMBER"/>
    <property type="match status" value="1"/>
</dbReference>
<dbReference type="PANTHER" id="PTHR31909:SF3">
    <property type="entry name" value="SIMILAR TO PROTEIN C20ORF85 HOMOLOG"/>
    <property type="match status" value="1"/>
</dbReference>
<organism evidence="2 3">
    <name type="scientific">Oopsacas minuta</name>
    <dbReference type="NCBI Taxonomy" id="111878"/>
    <lineage>
        <taxon>Eukaryota</taxon>
        <taxon>Metazoa</taxon>
        <taxon>Porifera</taxon>
        <taxon>Hexactinellida</taxon>
        <taxon>Hexasterophora</taxon>
        <taxon>Lyssacinosida</taxon>
        <taxon>Leucopsacidae</taxon>
        <taxon>Oopsacas</taxon>
    </lineage>
</organism>
<proteinExistence type="predicted"/>
<gene>
    <name evidence="2" type="ORF">LOD99_12593</name>
</gene>
<dbReference type="EMBL" id="JAKMXF010000354">
    <property type="protein sequence ID" value="KAI6646472.1"/>
    <property type="molecule type" value="Genomic_DNA"/>
</dbReference>
<evidence type="ECO:0000313" key="3">
    <source>
        <dbReference type="Proteomes" id="UP001165289"/>
    </source>
</evidence>
<feature type="compositionally biased region" description="Polar residues" evidence="1">
    <location>
        <begin position="68"/>
        <end position="77"/>
    </location>
</feature>
<reference evidence="2 3" key="1">
    <citation type="journal article" date="2023" name="BMC Biol.">
        <title>The compact genome of the sponge Oopsacas minuta (Hexactinellida) is lacking key metazoan core genes.</title>
        <authorList>
            <person name="Santini S."/>
            <person name="Schenkelaars Q."/>
            <person name="Jourda C."/>
            <person name="Duchesne M."/>
            <person name="Belahbib H."/>
            <person name="Rocher C."/>
            <person name="Selva M."/>
            <person name="Riesgo A."/>
            <person name="Vervoort M."/>
            <person name="Leys S.P."/>
            <person name="Kodjabachian L."/>
            <person name="Le Bivic A."/>
            <person name="Borchiellini C."/>
            <person name="Claverie J.M."/>
            <person name="Renard E."/>
        </authorList>
    </citation>
    <scope>NUCLEOTIDE SEQUENCE [LARGE SCALE GENOMIC DNA]</scope>
    <source>
        <strain evidence="2">SPO-2</strain>
    </source>
</reference>
<sequence>MLGSRQLVSKGCNFVHNNEIWKDHVKKELALQKKWPDTWGFLSQGKEENNKKETVLEKSDGESENKESQTNYPQTDTQKIGYKVTELPTYQAEGKYGKFAKRKYGIDKVLDWSPESF</sequence>
<feature type="compositionally biased region" description="Basic and acidic residues" evidence="1">
    <location>
        <begin position="45"/>
        <end position="67"/>
    </location>
</feature>
<protein>
    <submittedName>
        <fullName evidence="2">Uncharacterized protein</fullName>
    </submittedName>
</protein>
<evidence type="ECO:0000313" key="2">
    <source>
        <dbReference type="EMBL" id="KAI6646472.1"/>
    </source>
</evidence>
<accession>A0AAV7JCG3</accession>